<sequence>MGTDPAIAGGVTGVPEERREMAYSELSSGSQVMDEHEPGQGSWLEKNHWLEDRPHGGWSRRFCSVEQSSRLKTVSLRKSGLLQQVEAKSWKTRTRGRDMDELTRWMTSLFPHSRRAMNASSPNCHDPWLLLLDMECLVWSLWTMEYQNRHERSRLETWPQRLPARACSDVPSIFFGRATQLHHDIIKWQHATWESQVAADLTGLVDWMTG</sequence>
<dbReference type="KEGG" id="pchm:VFPPC_15371"/>
<dbReference type="EMBL" id="LSBJ02000001">
    <property type="protein sequence ID" value="OAQ73847.1"/>
    <property type="molecule type" value="Genomic_DNA"/>
</dbReference>
<evidence type="ECO:0000313" key="2">
    <source>
        <dbReference type="Proteomes" id="UP000078397"/>
    </source>
</evidence>
<proteinExistence type="predicted"/>
<reference evidence="1 2" key="1">
    <citation type="journal article" date="2016" name="PLoS Pathog.">
        <title>Biosynthesis of antibiotic leucinostatins in bio-control fungus Purpureocillium lilacinum and their inhibition on phytophthora revealed by genome mining.</title>
        <authorList>
            <person name="Wang G."/>
            <person name="Liu Z."/>
            <person name="Lin R."/>
            <person name="Li E."/>
            <person name="Mao Z."/>
            <person name="Ling J."/>
            <person name="Yang Y."/>
            <person name="Yin W.B."/>
            <person name="Xie B."/>
        </authorList>
    </citation>
    <scope>NUCLEOTIDE SEQUENCE [LARGE SCALE GENOMIC DNA]</scope>
    <source>
        <strain evidence="1">170</strain>
    </source>
</reference>
<gene>
    <name evidence="1" type="ORF">VFPPC_15371</name>
</gene>
<accession>A0A179G7S4</accession>
<dbReference type="GeneID" id="28857118"/>
<organism evidence="1 2">
    <name type="scientific">Pochonia chlamydosporia 170</name>
    <dbReference type="NCBI Taxonomy" id="1380566"/>
    <lineage>
        <taxon>Eukaryota</taxon>
        <taxon>Fungi</taxon>
        <taxon>Dikarya</taxon>
        <taxon>Ascomycota</taxon>
        <taxon>Pezizomycotina</taxon>
        <taxon>Sordariomycetes</taxon>
        <taxon>Hypocreomycetidae</taxon>
        <taxon>Hypocreales</taxon>
        <taxon>Clavicipitaceae</taxon>
        <taxon>Pochonia</taxon>
    </lineage>
</organism>
<comment type="caution">
    <text evidence="1">The sequence shown here is derived from an EMBL/GenBank/DDBJ whole genome shotgun (WGS) entry which is preliminary data.</text>
</comment>
<keyword evidence="2" id="KW-1185">Reference proteome</keyword>
<dbReference type="Proteomes" id="UP000078397">
    <property type="component" value="Unassembled WGS sequence"/>
</dbReference>
<dbReference type="AlphaFoldDB" id="A0A179G7S4"/>
<name>A0A179G7S4_METCM</name>
<dbReference type="RefSeq" id="XP_018149930.1">
    <property type="nucleotide sequence ID" value="XM_018293124.1"/>
</dbReference>
<evidence type="ECO:0000313" key="1">
    <source>
        <dbReference type="EMBL" id="OAQ73847.1"/>
    </source>
</evidence>
<protein>
    <submittedName>
        <fullName evidence="1">Uncharacterized protein</fullName>
    </submittedName>
</protein>